<dbReference type="HAMAP" id="MF_00273">
    <property type="entry name" value="Ribosomal_eL20"/>
    <property type="match status" value="1"/>
</dbReference>
<evidence type="ECO:0000256" key="3">
    <source>
        <dbReference type="HAMAP-Rule" id="MF_00273"/>
    </source>
</evidence>
<dbReference type="Proteomes" id="UP000219453">
    <property type="component" value="Unassembled WGS sequence"/>
</dbReference>
<dbReference type="InterPro" id="IPR028877">
    <property type="entry name" value="Ribosomal_eL20"/>
</dbReference>
<dbReference type="AlphaFoldDB" id="A0A285NS94"/>
<comment type="similarity">
    <text evidence="3">Belongs to the eukaryotic ribosomal protein eL20 family.</text>
</comment>
<keyword evidence="3" id="KW-0699">rRNA-binding</keyword>
<evidence type="ECO:0000256" key="1">
    <source>
        <dbReference type="ARBA" id="ARBA00022980"/>
    </source>
</evidence>
<dbReference type="GO" id="GO:0005840">
    <property type="term" value="C:ribosome"/>
    <property type="evidence" value="ECO:0007669"/>
    <property type="project" value="UniProtKB-KW"/>
</dbReference>
<organism evidence="5 6">
    <name type="scientific">Natronoarchaeum philippinense</name>
    <dbReference type="NCBI Taxonomy" id="558529"/>
    <lineage>
        <taxon>Archaea</taxon>
        <taxon>Methanobacteriati</taxon>
        <taxon>Methanobacteriota</taxon>
        <taxon>Stenosarchaea group</taxon>
        <taxon>Halobacteria</taxon>
        <taxon>Halobacteriales</taxon>
        <taxon>Natronoarchaeaceae</taxon>
    </lineage>
</organism>
<dbReference type="GO" id="GO:0003735">
    <property type="term" value="F:structural constituent of ribosome"/>
    <property type="evidence" value="ECO:0007669"/>
    <property type="project" value="InterPro"/>
</dbReference>
<dbReference type="Gene3D" id="3.10.20.10">
    <property type="match status" value="1"/>
</dbReference>
<gene>
    <name evidence="3" type="primary">rpl18a</name>
    <name evidence="3" type="synonym">rpl20e</name>
    <name evidence="3" type="synonym">rplX</name>
    <name evidence="5" type="ORF">SAMN06269185_1396</name>
</gene>
<name>A0A285NS94_NATPI</name>
<feature type="domain" description="Large ribosomal subunit protein eL20" evidence="4">
    <location>
        <begin position="16"/>
        <end position="71"/>
    </location>
</feature>
<keyword evidence="1 3" id="KW-0689">Ribosomal protein</keyword>
<evidence type="ECO:0000256" key="2">
    <source>
        <dbReference type="ARBA" id="ARBA00023274"/>
    </source>
</evidence>
<dbReference type="NCBIfam" id="NF001981">
    <property type="entry name" value="PRK00773.1-1"/>
    <property type="match status" value="1"/>
</dbReference>
<keyword evidence="3" id="KW-0694">RNA-binding</keyword>
<dbReference type="GO" id="GO:0006412">
    <property type="term" value="P:translation"/>
    <property type="evidence" value="ECO:0007669"/>
    <property type="project" value="UniProtKB-UniRule"/>
</dbReference>
<sequence length="72" mass="8444">MRKGRFFRLPDAVYGMNQFTVSGRFEARDGWETFQTEIEAENDSVAREYVLSNFGSRHGLKRRQIEIDEVAQ</sequence>
<keyword evidence="6" id="KW-1185">Reference proteome</keyword>
<proteinExistence type="inferred from homology"/>
<evidence type="ECO:0000259" key="4">
    <source>
        <dbReference type="Pfam" id="PF01775"/>
    </source>
</evidence>
<comment type="subunit">
    <text evidence="3">Part of the 50S ribosomal subunit. Binds 23S rRNA.</text>
</comment>
<dbReference type="SUPFAM" id="SSF160374">
    <property type="entry name" value="RplX-like"/>
    <property type="match status" value="1"/>
</dbReference>
<dbReference type="EMBL" id="OBEJ01000002">
    <property type="protein sequence ID" value="SNZ11793.1"/>
    <property type="molecule type" value="Genomic_DNA"/>
</dbReference>
<keyword evidence="2 3" id="KW-0687">Ribonucleoprotein</keyword>
<evidence type="ECO:0000313" key="6">
    <source>
        <dbReference type="Proteomes" id="UP000219453"/>
    </source>
</evidence>
<reference evidence="5 6" key="1">
    <citation type="submission" date="2017-09" db="EMBL/GenBank/DDBJ databases">
        <authorList>
            <person name="Ehlers B."/>
            <person name="Leendertz F.H."/>
        </authorList>
    </citation>
    <scope>NUCLEOTIDE SEQUENCE [LARGE SCALE GENOMIC DNA]</scope>
    <source>
        <strain evidence="5 6">DSM 27208</strain>
    </source>
</reference>
<accession>A0A285NS94</accession>
<dbReference type="InterPro" id="IPR023573">
    <property type="entry name" value="Ribosomal_eL20_dom"/>
</dbReference>
<dbReference type="GO" id="GO:1990904">
    <property type="term" value="C:ribonucleoprotein complex"/>
    <property type="evidence" value="ECO:0007669"/>
    <property type="project" value="UniProtKB-KW"/>
</dbReference>
<dbReference type="GO" id="GO:0070180">
    <property type="term" value="F:large ribosomal subunit rRNA binding"/>
    <property type="evidence" value="ECO:0007669"/>
    <property type="project" value="UniProtKB-UniRule"/>
</dbReference>
<evidence type="ECO:0000313" key="5">
    <source>
        <dbReference type="EMBL" id="SNZ11793.1"/>
    </source>
</evidence>
<protein>
    <recommendedName>
        <fullName evidence="3">Large ribosomal subunit protein eL20</fullName>
    </recommendedName>
</protein>
<dbReference type="Pfam" id="PF01775">
    <property type="entry name" value="Ribosomal_L18A"/>
    <property type="match status" value="1"/>
</dbReference>